<keyword evidence="5 10" id="KW-0028">Amino-acid biosynthesis</keyword>
<accession>A0ABD4TH33</accession>
<feature type="modified residue" description="N6-(pyridoxal phosphate)lysine" evidence="10">
    <location>
        <position position="217"/>
    </location>
</feature>
<keyword evidence="6 10" id="KW-0808">Transferase</keyword>
<dbReference type="EC" id="2.6.1.9" evidence="10"/>
<feature type="domain" description="Aminotransferase class I/classII large" evidence="11">
    <location>
        <begin position="34"/>
        <end position="350"/>
    </location>
</feature>
<proteinExistence type="inferred from homology"/>
<dbReference type="Pfam" id="PF00155">
    <property type="entry name" value="Aminotran_1_2"/>
    <property type="match status" value="1"/>
</dbReference>
<dbReference type="GO" id="GO:0000105">
    <property type="term" value="P:L-histidine biosynthetic process"/>
    <property type="evidence" value="ECO:0007669"/>
    <property type="project" value="UniProtKB-UniRule"/>
</dbReference>
<dbReference type="InterPro" id="IPR015424">
    <property type="entry name" value="PyrdxlP-dep_Trfase"/>
</dbReference>
<evidence type="ECO:0000256" key="5">
    <source>
        <dbReference type="ARBA" id="ARBA00022605"/>
    </source>
</evidence>
<dbReference type="PANTHER" id="PTHR43643">
    <property type="entry name" value="HISTIDINOL-PHOSPHATE AMINOTRANSFERASE 2"/>
    <property type="match status" value="1"/>
</dbReference>
<dbReference type="Gene3D" id="3.90.1150.10">
    <property type="entry name" value="Aspartate Aminotransferase, domain 1"/>
    <property type="match status" value="1"/>
</dbReference>
<dbReference type="InterPro" id="IPR015421">
    <property type="entry name" value="PyrdxlP-dep_Trfase_major"/>
</dbReference>
<comment type="caution">
    <text evidence="12">The sequence shown here is derived from an EMBL/GenBank/DDBJ whole genome shotgun (WGS) entry which is preliminary data.</text>
</comment>
<evidence type="ECO:0000256" key="10">
    <source>
        <dbReference type="HAMAP-Rule" id="MF_01023"/>
    </source>
</evidence>
<sequence length="353" mass="38846">MRHLIRACFSGATGYSYAKKAEDVAREHGIDRVARLASNENPRPPSPAAIEAATAALRTINRYPDERASALVEALRRYHGDYRFVTGAGMDGVIETVIRTVVEPGETVVVSTPTFSFYGLAAAAHGARVVSVPRREKDFSVDTAGFIEACRGAKLAFLCTPNNPTGNSVPPEAVEEILEGMEGLLFLDNAYVDFADLDYRPLMQRHENLILGRTMSKIFALAGLRVGYAFVPGWLEPFYHRAATPFALNSVSLAAAAGALTDPDRVLEARDHIREWRQRFLEEIPFKTYPSDANFVMIDVAPHTGDEATERLAAKGVLVRSCTGFPGLGNRFIRVSIGEDWENIRFLEAIKDL</sequence>
<evidence type="ECO:0000256" key="4">
    <source>
        <dbReference type="ARBA" id="ARBA00022576"/>
    </source>
</evidence>
<evidence type="ECO:0000313" key="12">
    <source>
        <dbReference type="EMBL" id="MCM2466401.1"/>
    </source>
</evidence>
<evidence type="ECO:0000256" key="3">
    <source>
        <dbReference type="ARBA" id="ARBA00007970"/>
    </source>
</evidence>
<dbReference type="HAMAP" id="MF_01023">
    <property type="entry name" value="HisC_aminotrans_2"/>
    <property type="match status" value="1"/>
</dbReference>
<keyword evidence="8 10" id="KW-0368">Histidine biosynthesis</keyword>
<keyword evidence="7 10" id="KW-0663">Pyridoxal phosphate</keyword>
<protein>
    <recommendedName>
        <fullName evidence="10">Histidinol-phosphate aminotransferase</fullName>
        <ecNumber evidence="10">2.6.1.9</ecNumber>
    </recommendedName>
    <alternativeName>
        <fullName evidence="10">Imidazole acetol-phosphate transaminase</fullName>
    </alternativeName>
</protein>
<dbReference type="EMBL" id="QFDM01000002">
    <property type="protein sequence ID" value="MCM2466401.1"/>
    <property type="molecule type" value="Genomic_DNA"/>
</dbReference>
<reference evidence="12 13" key="1">
    <citation type="submission" date="2018-05" db="EMBL/GenBank/DDBJ databases">
        <title>Isolation and characterization of genus Methanoculleus species and their viruses from deep sea marine sediment offshore southwestern Taiwan.</title>
        <authorList>
            <person name="Wei W.-H."/>
            <person name="Chen W.-C."/>
            <person name="Lai M.-C."/>
            <person name="Chen S.-C."/>
        </authorList>
    </citation>
    <scope>NUCLEOTIDE SEQUENCE [LARGE SCALE GENOMIC DNA]</scope>
    <source>
        <strain evidence="12 13">CWC-02</strain>
    </source>
</reference>
<evidence type="ECO:0000256" key="1">
    <source>
        <dbReference type="ARBA" id="ARBA00001933"/>
    </source>
</evidence>
<dbReference type="InterPro" id="IPR005861">
    <property type="entry name" value="HisP_aminotrans"/>
</dbReference>
<dbReference type="GO" id="GO:0004400">
    <property type="term" value="F:histidinol-phosphate transaminase activity"/>
    <property type="evidence" value="ECO:0007669"/>
    <property type="project" value="UniProtKB-UniRule"/>
</dbReference>
<dbReference type="InterPro" id="IPR050106">
    <property type="entry name" value="HistidinolP_aminotransfase"/>
</dbReference>
<evidence type="ECO:0000259" key="11">
    <source>
        <dbReference type="Pfam" id="PF00155"/>
    </source>
</evidence>
<dbReference type="Proteomes" id="UP001523230">
    <property type="component" value="Unassembled WGS sequence"/>
</dbReference>
<dbReference type="RefSeq" id="WP_250987656.1">
    <property type="nucleotide sequence ID" value="NZ_QFDM01000002.1"/>
</dbReference>
<organism evidence="12 13">
    <name type="scientific">Methanoculleus oceani</name>
    <dbReference type="NCBI Taxonomy" id="2184756"/>
    <lineage>
        <taxon>Archaea</taxon>
        <taxon>Methanobacteriati</taxon>
        <taxon>Methanobacteriota</taxon>
        <taxon>Stenosarchaea group</taxon>
        <taxon>Methanomicrobia</taxon>
        <taxon>Methanomicrobiales</taxon>
        <taxon>Methanomicrobiaceae</taxon>
        <taxon>Methanoculleus</taxon>
    </lineage>
</organism>
<dbReference type="AlphaFoldDB" id="A0ABD4TH33"/>
<keyword evidence="13" id="KW-1185">Reference proteome</keyword>
<evidence type="ECO:0000256" key="8">
    <source>
        <dbReference type="ARBA" id="ARBA00023102"/>
    </source>
</evidence>
<dbReference type="PANTHER" id="PTHR43643:SF6">
    <property type="entry name" value="HISTIDINOL-PHOSPHATE AMINOTRANSFERASE"/>
    <property type="match status" value="1"/>
</dbReference>
<dbReference type="InterPro" id="IPR015422">
    <property type="entry name" value="PyrdxlP-dep_Trfase_small"/>
</dbReference>
<name>A0ABD4TH33_9EURY</name>
<comment type="pathway">
    <text evidence="2 10">Amino-acid biosynthesis; L-histidine biosynthesis; L-histidine from 5-phospho-alpha-D-ribose 1-diphosphate: step 7/9.</text>
</comment>
<keyword evidence="4 10" id="KW-0032">Aminotransferase</keyword>
<comment type="catalytic activity">
    <reaction evidence="9 10">
        <text>L-histidinol phosphate + 2-oxoglutarate = 3-(imidazol-4-yl)-2-oxopropyl phosphate + L-glutamate</text>
        <dbReference type="Rhea" id="RHEA:23744"/>
        <dbReference type="ChEBI" id="CHEBI:16810"/>
        <dbReference type="ChEBI" id="CHEBI:29985"/>
        <dbReference type="ChEBI" id="CHEBI:57766"/>
        <dbReference type="ChEBI" id="CHEBI:57980"/>
        <dbReference type="EC" id="2.6.1.9"/>
    </reaction>
</comment>
<evidence type="ECO:0000256" key="9">
    <source>
        <dbReference type="ARBA" id="ARBA00047481"/>
    </source>
</evidence>
<evidence type="ECO:0000256" key="2">
    <source>
        <dbReference type="ARBA" id="ARBA00005011"/>
    </source>
</evidence>
<dbReference type="Gene3D" id="3.40.640.10">
    <property type="entry name" value="Type I PLP-dependent aspartate aminotransferase-like (Major domain)"/>
    <property type="match status" value="1"/>
</dbReference>
<gene>
    <name evidence="10" type="primary">hisC</name>
    <name evidence="12" type="ORF">DIC75_08780</name>
</gene>
<comment type="similarity">
    <text evidence="3 10">Belongs to the class-II pyridoxal-phosphate-dependent aminotransferase family. Histidinol-phosphate aminotransferase subfamily.</text>
</comment>
<dbReference type="SUPFAM" id="SSF53383">
    <property type="entry name" value="PLP-dependent transferases"/>
    <property type="match status" value="1"/>
</dbReference>
<comment type="cofactor">
    <cofactor evidence="1 10">
        <name>pyridoxal 5'-phosphate</name>
        <dbReference type="ChEBI" id="CHEBI:597326"/>
    </cofactor>
</comment>
<dbReference type="NCBIfam" id="TIGR01141">
    <property type="entry name" value="hisC"/>
    <property type="match status" value="1"/>
</dbReference>
<evidence type="ECO:0000256" key="7">
    <source>
        <dbReference type="ARBA" id="ARBA00022898"/>
    </source>
</evidence>
<dbReference type="CDD" id="cd00609">
    <property type="entry name" value="AAT_like"/>
    <property type="match status" value="1"/>
</dbReference>
<evidence type="ECO:0000256" key="6">
    <source>
        <dbReference type="ARBA" id="ARBA00022679"/>
    </source>
</evidence>
<evidence type="ECO:0000313" key="13">
    <source>
        <dbReference type="Proteomes" id="UP001523230"/>
    </source>
</evidence>
<dbReference type="InterPro" id="IPR004839">
    <property type="entry name" value="Aminotransferase_I/II_large"/>
</dbReference>